<gene>
    <name evidence="6" type="ORF">A994_06705</name>
</gene>
<sequence>MEKLVSIVTLNWNGKEVLLECLESLKKLDYSNYEIIVVDNGSTDGSCEILEENYPEIKLIKNKENLGVARGNNIGIKHSQGDYILLLNNDTIVDSNLIKELLKVLENEKNGGVVGPKIYYYDEPHKIWAAGGGRINWLTGDVRLFGGDEIDLGQYEDITDVDYVSGCALFTRRELFEKIGYLDEIYFAYFEETDWCVRACKEGFRLLYAPQANMWHKVRSSSRTISGFHEYQMTRNMFWFLKKHLDKQHYRNFLIYFFFIKLWYKIGIYLFYDKELKALKPFFKGISDGIK</sequence>
<dbReference type="GO" id="GO:0016757">
    <property type="term" value="F:glycosyltransferase activity"/>
    <property type="evidence" value="ECO:0007669"/>
    <property type="project" value="UniProtKB-KW"/>
</dbReference>
<keyword evidence="7" id="KW-1185">Reference proteome</keyword>
<dbReference type="InterPro" id="IPR001173">
    <property type="entry name" value="Glyco_trans_2-like"/>
</dbReference>
<evidence type="ECO:0000313" key="7">
    <source>
        <dbReference type="Proteomes" id="UP000007360"/>
    </source>
</evidence>
<dbReference type="PANTHER" id="PTHR43179">
    <property type="entry name" value="RHAMNOSYLTRANSFERASE WBBL"/>
    <property type="match status" value="1"/>
</dbReference>
<keyword evidence="4" id="KW-0472">Membrane</keyword>
<dbReference type="Proteomes" id="UP000007360">
    <property type="component" value="Unassembled WGS sequence"/>
</dbReference>
<keyword evidence="2" id="KW-0328">Glycosyltransferase</keyword>
<evidence type="ECO:0000313" key="6">
    <source>
        <dbReference type="EMBL" id="EKF85749.1"/>
    </source>
</evidence>
<organism evidence="6 7">
    <name type="scientific">Methanobacterium formicicum (strain DSM 3637 / PP1)</name>
    <dbReference type="NCBI Taxonomy" id="1204725"/>
    <lineage>
        <taxon>Archaea</taxon>
        <taxon>Methanobacteriati</taxon>
        <taxon>Methanobacteriota</taxon>
        <taxon>Methanomada group</taxon>
        <taxon>Methanobacteria</taxon>
        <taxon>Methanobacteriales</taxon>
        <taxon>Methanobacteriaceae</taxon>
        <taxon>Methanobacterium</taxon>
    </lineage>
</organism>
<comment type="similarity">
    <text evidence="1">Belongs to the glycosyltransferase 2 family.</text>
</comment>
<keyword evidence="4" id="KW-0812">Transmembrane</keyword>
<reference evidence="6 7" key="1">
    <citation type="journal article" date="2012" name="J. Bacteriol.">
        <title>Draft genome sequence of Methanobacterium formicicum DSM 3637, an archaebacterium isolated from the methane producer amoeba Pelomyxa palustris.</title>
        <authorList>
            <person name="Gutierrez G."/>
        </authorList>
    </citation>
    <scope>NUCLEOTIDE SEQUENCE [LARGE SCALE GENOMIC DNA]</scope>
    <source>
        <strain evidence="7">DSM 3637 / PP1</strain>
    </source>
</reference>
<dbReference type="PANTHER" id="PTHR43179:SF12">
    <property type="entry name" value="GALACTOFURANOSYLTRANSFERASE GLFT2"/>
    <property type="match status" value="1"/>
</dbReference>
<dbReference type="Gene3D" id="3.90.550.10">
    <property type="entry name" value="Spore Coat Polysaccharide Biosynthesis Protein SpsA, Chain A"/>
    <property type="match status" value="1"/>
</dbReference>
<feature type="domain" description="Glycosyltransferase 2-like" evidence="5">
    <location>
        <begin position="6"/>
        <end position="179"/>
    </location>
</feature>
<dbReference type="PATRIC" id="fig|1204725.3.peg.1346"/>
<dbReference type="Pfam" id="PF00535">
    <property type="entry name" value="Glycos_transf_2"/>
    <property type="match status" value="1"/>
</dbReference>
<keyword evidence="3" id="KW-0808">Transferase</keyword>
<evidence type="ECO:0000256" key="2">
    <source>
        <dbReference type="ARBA" id="ARBA00022676"/>
    </source>
</evidence>
<dbReference type="CDD" id="cd04186">
    <property type="entry name" value="GT_2_like_c"/>
    <property type="match status" value="1"/>
</dbReference>
<keyword evidence="4" id="KW-1133">Transmembrane helix</keyword>
<dbReference type="SUPFAM" id="SSF53448">
    <property type="entry name" value="Nucleotide-diphospho-sugar transferases"/>
    <property type="match status" value="1"/>
</dbReference>
<dbReference type="InterPro" id="IPR029044">
    <property type="entry name" value="Nucleotide-diphossugar_trans"/>
</dbReference>
<evidence type="ECO:0000256" key="4">
    <source>
        <dbReference type="SAM" id="Phobius"/>
    </source>
</evidence>
<protein>
    <submittedName>
        <fullName evidence="6">Glycosyltransferase</fullName>
    </submittedName>
</protein>
<dbReference type="AlphaFoldDB" id="K2RBR8"/>
<comment type="caution">
    <text evidence="6">The sequence shown here is derived from an EMBL/GenBank/DDBJ whole genome shotgun (WGS) entry which is preliminary data.</text>
</comment>
<evidence type="ECO:0000256" key="1">
    <source>
        <dbReference type="ARBA" id="ARBA00006739"/>
    </source>
</evidence>
<dbReference type="OrthoDB" id="46222at2157"/>
<feature type="transmembrane region" description="Helical" evidence="4">
    <location>
        <begin position="253"/>
        <end position="272"/>
    </location>
</feature>
<evidence type="ECO:0000256" key="3">
    <source>
        <dbReference type="ARBA" id="ARBA00022679"/>
    </source>
</evidence>
<proteinExistence type="inferred from homology"/>
<dbReference type="EMBL" id="AMPO01000005">
    <property type="protein sequence ID" value="EKF85749.1"/>
    <property type="molecule type" value="Genomic_DNA"/>
</dbReference>
<name>K2RBR8_METFP</name>
<evidence type="ECO:0000259" key="5">
    <source>
        <dbReference type="Pfam" id="PF00535"/>
    </source>
</evidence>
<accession>K2RBR8</accession>
<dbReference type="RefSeq" id="WP_004030631.1">
    <property type="nucleotide sequence ID" value="NZ_AMPO01000005.1"/>
</dbReference>